<evidence type="ECO:0000259" key="1">
    <source>
        <dbReference type="Pfam" id="PF09983"/>
    </source>
</evidence>
<dbReference type="Proteomes" id="UP000249542">
    <property type="component" value="Unassembled WGS sequence"/>
</dbReference>
<gene>
    <name evidence="2" type="ORF">LX95_02839</name>
</gene>
<name>A0A2W7HYE4_9FLAO</name>
<dbReference type="AlphaFoldDB" id="A0A2W7HYE4"/>
<accession>A0A2W7HYE4</accession>
<reference evidence="2 3" key="1">
    <citation type="submission" date="2018-06" db="EMBL/GenBank/DDBJ databases">
        <title>Genomic Encyclopedia of Archaeal and Bacterial Type Strains, Phase II (KMG-II): from individual species to whole genera.</title>
        <authorList>
            <person name="Goeker M."/>
        </authorList>
    </citation>
    <scope>NUCLEOTIDE SEQUENCE [LARGE SCALE GENOMIC DNA]</scope>
    <source>
        <strain evidence="2 3">DSM 15361</strain>
    </source>
</reference>
<dbReference type="InterPro" id="IPR024534">
    <property type="entry name" value="JetD_C"/>
</dbReference>
<evidence type="ECO:0000313" key="3">
    <source>
        <dbReference type="Proteomes" id="UP000249542"/>
    </source>
</evidence>
<organism evidence="2 3">
    <name type="scientific">Mesonia algae</name>
    <dbReference type="NCBI Taxonomy" id="213248"/>
    <lineage>
        <taxon>Bacteria</taxon>
        <taxon>Pseudomonadati</taxon>
        <taxon>Bacteroidota</taxon>
        <taxon>Flavobacteriia</taxon>
        <taxon>Flavobacteriales</taxon>
        <taxon>Flavobacteriaceae</taxon>
        <taxon>Mesonia</taxon>
    </lineage>
</organism>
<dbReference type="EMBL" id="QKYV01000011">
    <property type="protein sequence ID" value="PZW37698.1"/>
    <property type="molecule type" value="Genomic_DNA"/>
</dbReference>
<proteinExistence type="predicted"/>
<keyword evidence="3" id="KW-1185">Reference proteome</keyword>
<dbReference type="Pfam" id="PF09983">
    <property type="entry name" value="JetD_C"/>
    <property type="match status" value="1"/>
</dbReference>
<protein>
    <submittedName>
        <fullName evidence="2">Uncharacterized protein DUF2220</fullName>
    </submittedName>
</protein>
<feature type="domain" description="Wadjet protein JetD C-terminal" evidence="1">
    <location>
        <begin position="132"/>
        <end position="267"/>
    </location>
</feature>
<evidence type="ECO:0000313" key="2">
    <source>
        <dbReference type="EMBL" id="PZW37698.1"/>
    </source>
</evidence>
<sequence>MQNKTFYNFLNKIISEERLNSSSVAQSVKKSGDFKTLLACGFIEYQKAVSGGGSYVVKNNQQLKNYFADKFPKQLHDSFTADANVGTFRNTKIGKRVSQNIILIRGFKNIQINDNIIDLEKYTKEYGTFSAQVNTIKTEKICIVENLDTFLQAEKVMDNNIVFIHPYGGLSKSVVKKLKVNELWVFPDYDYKGLQNYLMVKSIFPNSELFYPKDYENLFKKYSRSIKTKNGKEQNPHKTVQESKDQLVCKIRTDIYQTKRFLEQQALFQND</sequence>
<comment type="caution">
    <text evidence="2">The sequence shown here is derived from an EMBL/GenBank/DDBJ whole genome shotgun (WGS) entry which is preliminary data.</text>
</comment>